<name>A0A6P7QCT3_MUSCR</name>
<dbReference type="KEGG" id="mcal:110284226"/>
<evidence type="ECO:0000313" key="3">
    <source>
        <dbReference type="RefSeq" id="XP_029327243.1"/>
    </source>
</evidence>
<protein>
    <submittedName>
        <fullName evidence="3">Uncharacterized protein LOC110284226</fullName>
    </submittedName>
</protein>
<dbReference type="AlphaFoldDB" id="A0A6P7QCT3"/>
<sequence>MLSAQRPGAQRRKRRRPGAKGAESAGEAPAWPRGGRSEQNGGRRGGSAAGEGLARRLLCFSAPLGSGLHTQASAPSTPHPLLLLPLPPTGSCVTSLPPRPREPAARSEDTGGSADRGGCGIQYGGRGRAAHSESAAPASAPPGDQAARGPRPRQTIETAWARASGVAAAGAGDPGPWAVLIPGRGSERCGWTEGLRVADPADERRSGKKQSAREETEWRKLRCLRCRFRMEMGYSQGI</sequence>
<dbReference type="GeneID" id="110284226"/>
<feature type="region of interest" description="Disordered" evidence="1">
    <location>
        <begin position="1"/>
        <end position="49"/>
    </location>
</feature>
<keyword evidence="2" id="KW-1185">Reference proteome</keyword>
<feature type="compositionally biased region" description="Low complexity" evidence="1">
    <location>
        <begin position="132"/>
        <end position="147"/>
    </location>
</feature>
<evidence type="ECO:0000256" key="1">
    <source>
        <dbReference type="SAM" id="MobiDB-lite"/>
    </source>
</evidence>
<reference evidence="3" key="1">
    <citation type="submission" date="2025-08" db="UniProtKB">
        <authorList>
            <consortium name="RefSeq"/>
        </authorList>
    </citation>
    <scope>IDENTIFICATION</scope>
</reference>
<gene>
    <name evidence="3" type="primary">LOC110284226</name>
</gene>
<organism evidence="2 3">
    <name type="scientific">Mus caroli</name>
    <name type="common">Ryukyu mouse</name>
    <name type="synonym">Ricefield mouse</name>
    <dbReference type="NCBI Taxonomy" id="10089"/>
    <lineage>
        <taxon>Eukaryota</taxon>
        <taxon>Metazoa</taxon>
        <taxon>Chordata</taxon>
        <taxon>Craniata</taxon>
        <taxon>Vertebrata</taxon>
        <taxon>Euteleostomi</taxon>
        <taxon>Mammalia</taxon>
        <taxon>Eutheria</taxon>
        <taxon>Euarchontoglires</taxon>
        <taxon>Glires</taxon>
        <taxon>Rodentia</taxon>
        <taxon>Myomorpha</taxon>
        <taxon>Muroidea</taxon>
        <taxon>Muridae</taxon>
        <taxon>Murinae</taxon>
        <taxon>Mus</taxon>
        <taxon>Mus</taxon>
    </lineage>
</organism>
<feature type="compositionally biased region" description="Basic and acidic residues" evidence="1">
    <location>
        <begin position="99"/>
        <end position="109"/>
    </location>
</feature>
<accession>A0A6P7QCT3</accession>
<feature type="compositionally biased region" description="Basic residues" evidence="1">
    <location>
        <begin position="9"/>
        <end position="18"/>
    </location>
</feature>
<evidence type="ECO:0000313" key="2">
    <source>
        <dbReference type="Proteomes" id="UP000515126"/>
    </source>
</evidence>
<dbReference type="RefSeq" id="XP_029327243.1">
    <property type="nucleotide sequence ID" value="XM_029471383.1"/>
</dbReference>
<proteinExistence type="predicted"/>
<feature type="compositionally biased region" description="Gly residues" evidence="1">
    <location>
        <begin position="114"/>
        <end position="127"/>
    </location>
</feature>
<dbReference type="Proteomes" id="UP000515126">
    <property type="component" value="Chromosome 17"/>
</dbReference>
<feature type="region of interest" description="Disordered" evidence="1">
    <location>
        <begin position="65"/>
        <end position="153"/>
    </location>
</feature>